<protein>
    <submittedName>
        <fullName evidence="2">PTS sugar transporter subunit IIA</fullName>
    </submittedName>
</protein>
<dbReference type="Gene3D" id="3.40.930.10">
    <property type="entry name" value="Mannitol-specific EII, Chain A"/>
    <property type="match status" value="1"/>
</dbReference>
<dbReference type="EMBL" id="JAGSOT010000055">
    <property type="protein sequence ID" value="MBR7797449.1"/>
    <property type="molecule type" value="Genomic_DNA"/>
</dbReference>
<dbReference type="PANTHER" id="PTHR47738">
    <property type="entry name" value="PTS SYSTEM FRUCTOSE-LIKE EIIA COMPONENT-RELATED"/>
    <property type="match status" value="1"/>
</dbReference>
<sequence length="158" mass="17908">MEMNNVISEDLVFFLDVNHTDELFEGMFTVLHQKDFVKSSFLTAIKQREVEYPTGLATETIGVALPHTDAEHVKKEAIGIGILKNPITFRQMGMADANVQVNVVFMLALQKPENQLEVLQKITGLIQHNSFSEMLMNCSTKKQVITTIERFTKEVHVN</sequence>
<comment type="caution">
    <text evidence="2">The sequence shown here is derived from an EMBL/GenBank/DDBJ whole genome shotgun (WGS) entry which is preliminary data.</text>
</comment>
<organism evidence="2 3">
    <name type="scientific">Virgibacillus salarius</name>
    <dbReference type="NCBI Taxonomy" id="447199"/>
    <lineage>
        <taxon>Bacteria</taxon>
        <taxon>Bacillati</taxon>
        <taxon>Bacillota</taxon>
        <taxon>Bacilli</taxon>
        <taxon>Bacillales</taxon>
        <taxon>Bacillaceae</taxon>
        <taxon>Virgibacillus</taxon>
    </lineage>
</organism>
<dbReference type="InterPro" id="IPR051541">
    <property type="entry name" value="PTS_SugarTrans_NitroReg"/>
</dbReference>
<accession>A0A941IA37</accession>
<keyword evidence="3" id="KW-1185">Reference proteome</keyword>
<keyword evidence="2" id="KW-0813">Transport</keyword>
<name>A0A941IA37_9BACI</name>
<feature type="domain" description="PTS EIIA type-2" evidence="1">
    <location>
        <begin position="4"/>
        <end position="151"/>
    </location>
</feature>
<dbReference type="Pfam" id="PF00359">
    <property type="entry name" value="PTS_EIIA_2"/>
    <property type="match status" value="1"/>
</dbReference>
<keyword evidence="2" id="KW-0762">Sugar transport</keyword>
<dbReference type="PANTHER" id="PTHR47738:SF3">
    <property type="entry name" value="PHOSPHOTRANSFERASE SYSTEM MANNITOL_FRUCTOSE-SPECIFIC IIA DOMAIN CONTAINING PROTEIN"/>
    <property type="match status" value="1"/>
</dbReference>
<dbReference type="Proteomes" id="UP000675284">
    <property type="component" value="Unassembled WGS sequence"/>
</dbReference>
<gene>
    <name evidence="2" type="ORF">KCX74_15565</name>
</gene>
<dbReference type="InterPro" id="IPR002178">
    <property type="entry name" value="PTS_EIIA_type-2_dom"/>
</dbReference>
<reference evidence="2" key="1">
    <citation type="submission" date="2021-04" db="EMBL/GenBank/DDBJ databases">
        <title>Isolation and polyphasic classification of algal microorganism.</title>
        <authorList>
            <person name="Wang S."/>
        </authorList>
    </citation>
    <scope>NUCLEOTIDE SEQUENCE</scope>
    <source>
        <strain evidence="2">720a</strain>
    </source>
</reference>
<dbReference type="CDD" id="cd00211">
    <property type="entry name" value="PTS_IIA_fru"/>
    <property type="match status" value="1"/>
</dbReference>
<evidence type="ECO:0000313" key="2">
    <source>
        <dbReference type="EMBL" id="MBR7797449.1"/>
    </source>
</evidence>
<proteinExistence type="predicted"/>
<dbReference type="AlphaFoldDB" id="A0A941IA37"/>
<dbReference type="SUPFAM" id="SSF55804">
    <property type="entry name" value="Phoshotransferase/anion transport protein"/>
    <property type="match status" value="1"/>
</dbReference>
<evidence type="ECO:0000259" key="1">
    <source>
        <dbReference type="PROSITE" id="PS51094"/>
    </source>
</evidence>
<dbReference type="PROSITE" id="PS51094">
    <property type="entry name" value="PTS_EIIA_TYPE_2"/>
    <property type="match status" value="1"/>
</dbReference>
<dbReference type="InterPro" id="IPR016152">
    <property type="entry name" value="PTrfase/Anion_transptr"/>
</dbReference>
<evidence type="ECO:0000313" key="3">
    <source>
        <dbReference type="Proteomes" id="UP000675284"/>
    </source>
</evidence>